<evidence type="ECO:0000313" key="1">
    <source>
        <dbReference type="EMBL" id="KAI3373077.1"/>
    </source>
</evidence>
<protein>
    <submittedName>
        <fullName evidence="1">Uncharacterized protein</fullName>
    </submittedName>
</protein>
<reference evidence="1" key="1">
    <citation type="submission" date="2022-04" db="EMBL/GenBank/DDBJ databases">
        <title>Jade perch genome.</title>
        <authorList>
            <person name="Chao B."/>
        </authorList>
    </citation>
    <scope>NUCLEOTIDE SEQUENCE</scope>
    <source>
        <strain evidence="1">CB-2022</strain>
    </source>
</reference>
<proteinExistence type="predicted"/>
<keyword evidence="2" id="KW-1185">Reference proteome</keyword>
<comment type="caution">
    <text evidence="1">The sequence shown here is derived from an EMBL/GenBank/DDBJ whole genome shotgun (WGS) entry which is preliminary data.</text>
</comment>
<evidence type="ECO:0000313" key="2">
    <source>
        <dbReference type="Proteomes" id="UP000831701"/>
    </source>
</evidence>
<dbReference type="EMBL" id="CM041534">
    <property type="protein sequence ID" value="KAI3373077.1"/>
    <property type="molecule type" value="Genomic_DNA"/>
</dbReference>
<dbReference type="Proteomes" id="UP000831701">
    <property type="component" value="Chromosome 4"/>
</dbReference>
<name>A0ACB8WYG9_9TELE</name>
<organism evidence="1 2">
    <name type="scientific">Scortum barcoo</name>
    <name type="common">barcoo grunter</name>
    <dbReference type="NCBI Taxonomy" id="214431"/>
    <lineage>
        <taxon>Eukaryota</taxon>
        <taxon>Metazoa</taxon>
        <taxon>Chordata</taxon>
        <taxon>Craniata</taxon>
        <taxon>Vertebrata</taxon>
        <taxon>Euteleostomi</taxon>
        <taxon>Actinopterygii</taxon>
        <taxon>Neopterygii</taxon>
        <taxon>Teleostei</taxon>
        <taxon>Neoteleostei</taxon>
        <taxon>Acanthomorphata</taxon>
        <taxon>Eupercaria</taxon>
        <taxon>Centrarchiformes</taxon>
        <taxon>Terapontoidei</taxon>
        <taxon>Terapontidae</taxon>
        <taxon>Scortum</taxon>
    </lineage>
</organism>
<accession>A0ACB8WYG9</accession>
<gene>
    <name evidence="1" type="ORF">L3Q82_006346</name>
</gene>
<sequence length="804" mass="95741">MKIANDKEREMLLNEKHRIEGERSELKMREDQLMNTMKSIQTLRTRLQQLHEKMSKGMKNNMDTLQQKNDEVLKLSTVLEQKLAELDKQKENVACYTEQLEKEKEGLRSVLSDMVIQRENTENQWKQKFEMEKQDLDKLKAELKQDRENLDRLNEMMKKEKVDVEMMRLDLQKQTDLLEQVKQDVQEEKEKMEITKTEFQKKKENLHSLFDEINKERSNIKDLSLQVETERDKLQNVMNSVALKQEEQERKEDDIRRQTQELETSENNALAEREELELLRKDLRGEKEEVEAAMKRISGEREQLSQMKMSFDIDRQALDNEKDEMEGKLSELKMREDELMNKILSIQILRDKLQELNEKTCRHIKKQTDKLDQNNKDVQRLHLALEEMLENFEQERDQMSLYSERIQRQKADLKGIPSNMLMQREDIENQWKQTFEMEKQDFDKLKAELKQDRENLDRLNEMMKKEKVDVEMMRLDLQKQTDLLEQVKQDIQEQKEKISSYYDPIQRKKTHVLATKFDKILQSDIVSNEWLQQQDVKKDVPQSNFRIMIEGSEQHLKLDEIKHYFGREGNRLKTETEGLMMVVEGEEVENKQTPRLAPLSDYAVQRDDSTGVSVSKRDSLQTIWRETKKERTEIDQMKRRGHEIRNNLEKRLKVINQFVKRTWLQNEKDPLEKTKLEEGLRTDTTSKTELEIDRKALNEKHTELQQLKVQILSEIEKLHIKEVSRKLTTSDKANQTFRENVTIVDATVQVTEHTSTEMYKEVKVEEPEAAPETTSGLLCQLWHSCSRCCRPCCACCKQVLSVDK</sequence>